<sequence length="256" mass="29898">MKYMDVNLTMLNNFLNWLSISGFNNLHILESVKIYLMMLPFIVLAQCLIAKNSHKLGNDYNLHRVITVQIFCFLCVGILTTTGVPDIKYIIAHKYSLDLDIINYSKAAMERLSPITSKLIYLFNPAEIHINPYRMYFNDQMSYILNVILFVPFGFLFSVLSIDKSKIGWKRIAVIGFLFSFSIEFMQLFNRRTTDLDDLITNTFGAVLGFIIYMILYKRKRLNFITNMRCSGSFITLYECEIYIVLIYVLWLLNPV</sequence>
<accession>A0A2K9P2P7</accession>
<feature type="transmembrane region" description="Helical" evidence="1">
    <location>
        <begin position="141"/>
        <end position="160"/>
    </location>
</feature>
<feature type="transmembrane region" description="Helical" evidence="1">
    <location>
        <begin position="201"/>
        <end position="218"/>
    </location>
</feature>
<dbReference type="AlphaFoldDB" id="A0A2K9P2P7"/>
<dbReference type="Pfam" id="PF04892">
    <property type="entry name" value="VanZ"/>
    <property type="match status" value="1"/>
</dbReference>
<evidence type="ECO:0000259" key="2">
    <source>
        <dbReference type="Pfam" id="PF04892"/>
    </source>
</evidence>
<dbReference type="EMBL" id="CP020991">
    <property type="protein sequence ID" value="AUO19542.1"/>
    <property type="molecule type" value="Genomic_DNA"/>
</dbReference>
<dbReference type="PANTHER" id="PTHR36834:SF1">
    <property type="entry name" value="INTEGRAL MEMBRANE PROTEIN"/>
    <property type="match status" value="1"/>
</dbReference>
<keyword evidence="1" id="KW-1133">Transmembrane helix</keyword>
<evidence type="ECO:0000313" key="4">
    <source>
        <dbReference type="Proteomes" id="UP000235589"/>
    </source>
</evidence>
<proteinExistence type="predicted"/>
<evidence type="ECO:0000256" key="1">
    <source>
        <dbReference type="SAM" id="Phobius"/>
    </source>
</evidence>
<protein>
    <submittedName>
        <fullName evidence="3">VanZ family protein</fullName>
    </submittedName>
</protein>
<dbReference type="InterPro" id="IPR053150">
    <property type="entry name" value="Teicoplanin_resist-assoc"/>
</dbReference>
<organism evidence="3 4">
    <name type="scientific">Monoglobus pectinilyticus</name>
    <dbReference type="NCBI Taxonomy" id="1981510"/>
    <lineage>
        <taxon>Bacteria</taxon>
        <taxon>Bacillati</taxon>
        <taxon>Bacillota</taxon>
        <taxon>Clostridia</taxon>
        <taxon>Monoglobales</taxon>
        <taxon>Monoglobaceae</taxon>
        <taxon>Monoglobus</taxon>
    </lineage>
</organism>
<keyword evidence="4" id="KW-1185">Reference proteome</keyword>
<dbReference type="KEGG" id="mpec:B9O19_01381"/>
<gene>
    <name evidence="3" type="ORF">B9O19_01381</name>
</gene>
<name>A0A2K9P2P7_9FIRM</name>
<feature type="domain" description="VanZ-like" evidence="2">
    <location>
        <begin position="125"/>
        <end position="216"/>
    </location>
</feature>
<keyword evidence="1" id="KW-0472">Membrane</keyword>
<feature type="transmembrane region" description="Helical" evidence="1">
    <location>
        <begin position="32"/>
        <end position="50"/>
    </location>
</feature>
<feature type="transmembrane region" description="Helical" evidence="1">
    <location>
        <begin position="62"/>
        <end position="80"/>
    </location>
</feature>
<dbReference type="PANTHER" id="PTHR36834">
    <property type="entry name" value="MEMBRANE PROTEIN-RELATED"/>
    <property type="match status" value="1"/>
</dbReference>
<dbReference type="InterPro" id="IPR006976">
    <property type="entry name" value="VanZ-like"/>
</dbReference>
<dbReference type="Proteomes" id="UP000235589">
    <property type="component" value="Chromosome"/>
</dbReference>
<feature type="transmembrane region" description="Helical" evidence="1">
    <location>
        <begin position="172"/>
        <end position="189"/>
    </location>
</feature>
<evidence type="ECO:0000313" key="3">
    <source>
        <dbReference type="EMBL" id="AUO19542.1"/>
    </source>
</evidence>
<reference evidence="3 4" key="1">
    <citation type="submission" date="2017-04" db="EMBL/GenBank/DDBJ databases">
        <title>Monoglobus pectinilyticus 14 draft genome.</title>
        <authorList>
            <person name="Kim C."/>
            <person name="Rosendale D.I."/>
            <person name="Kelly W.J."/>
            <person name="Tannock G.W."/>
            <person name="Patchett M.L."/>
            <person name="Jordens J.Z."/>
        </authorList>
    </citation>
    <scope>NUCLEOTIDE SEQUENCE [LARGE SCALE GENOMIC DNA]</scope>
    <source>
        <strain evidence="3 4">14</strain>
    </source>
</reference>
<keyword evidence="1" id="KW-0812">Transmembrane</keyword>
<feature type="transmembrane region" description="Helical" evidence="1">
    <location>
        <begin position="230"/>
        <end position="253"/>
    </location>
</feature>